<dbReference type="InterPro" id="IPR036388">
    <property type="entry name" value="WH-like_DNA-bd_sf"/>
</dbReference>
<dbReference type="InterPro" id="IPR005119">
    <property type="entry name" value="LysR_subst-bd"/>
</dbReference>
<keyword evidence="2" id="KW-0805">Transcription regulation</keyword>
<dbReference type="SUPFAM" id="SSF53850">
    <property type="entry name" value="Periplasmic binding protein-like II"/>
    <property type="match status" value="1"/>
</dbReference>
<dbReference type="PRINTS" id="PR00039">
    <property type="entry name" value="HTHLYSR"/>
</dbReference>
<name>A0ABV7WJU4_9MICO</name>
<dbReference type="RefSeq" id="WP_340295112.1">
    <property type="nucleotide sequence ID" value="NZ_JBBEOI010000207.1"/>
</dbReference>
<keyword evidence="7" id="KW-1185">Reference proteome</keyword>
<organism evidence="6 7">
    <name type="scientific">Aquipuribacter hungaricus</name>
    <dbReference type="NCBI Taxonomy" id="545624"/>
    <lineage>
        <taxon>Bacteria</taxon>
        <taxon>Bacillati</taxon>
        <taxon>Actinomycetota</taxon>
        <taxon>Actinomycetes</taxon>
        <taxon>Micrococcales</taxon>
        <taxon>Intrasporangiaceae</taxon>
        <taxon>Aquipuribacter</taxon>
    </lineage>
</organism>
<dbReference type="CDD" id="cd08423">
    <property type="entry name" value="PBP2_LTTR_like_6"/>
    <property type="match status" value="1"/>
</dbReference>
<accession>A0ABV7WJU4</accession>
<dbReference type="Proteomes" id="UP001595685">
    <property type="component" value="Unassembled WGS sequence"/>
</dbReference>
<evidence type="ECO:0000313" key="7">
    <source>
        <dbReference type="Proteomes" id="UP001595685"/>
    </source>
</evidence>
<protein>
    <submittedName>
        <fullName evidence="6">LysR family transcriptional regulator</fullName>
    </submittedName>
</protein>
<evidence type="ECO:0000259" key="5">
    <source>
        <dbReference type="PROSITE" id="PS50931"/>
    </source>
</evidence>
<dbReference type="InterPro" id="IPR000847">
    <property type="entry name" value="LysR_HTH_N"/>
</dbReference>
<dbReference type="PANTHER" id="PTHR30346">
    <property type="entry name" value="TRANSCRIPTIONAL DUAL REGULATOR HCAR-RELATED"/>
    <property type="match status" value="1"/>
</dbReference>
<comment type="similarity">
    <text evidence="1">Belongs to the LysR transcriptional regulatory family.</text>
</comment>
<gene>
    <name evidence="6" type="ORF">ACFOLH_17480</name>
</gene>
<evidence type="ECO:0000256" key="3">
    <source>
        <dbReference type="ARBA" id="ARBA00023125"/>
    </source>
</evidence>
<dbReference type="InterPro" id="IPR036390">
    <property type="entry name" value="WH_DNA-bd_sf"/>
</dbReference>
<keyword evidence="4" id="KW-0804">Transcription</keyword>
<dbReference type="EMBL" id="JBHRWW010000017">
    <property type="protein sequence ID" value="MFC3690140.1"/>
    <property type="molecule type" value="Genomic_DNA"/>
</dbReference>
<dbReference type="PANTHER" id="PTHR30346:SF29">
    <property type="entry name" value="LYSR SUBSTRATE-BINDING"/>
    <property type="match status" value="1"/>
</dbReference>
<evidence type="ECO:0000256" key="1">
    <source>
        <dbReference type="ARBA" id="ARBA00009437"/>
    </source>
</evidence>
<dbReference type="Gene3D" id="1.10.10.10">
    <property type="entry name" value="Winged helix-like DNA-binding domain superfamily/Winged helix DNA-binding domain"/>
    <property type="match status" value="1"/>
</dbReference>
<feature type="domain" description="HTH lysR-type" evidence="5">
    <location>
        <begin position="3"/>
        <end position="60"/>
    </location>
</feature>
<comment type="caution">
    <text evidence="6">The sequence shown here is derived from an EMBL/GenBank/DDBJ whole genome shotgun (WGS) entry which is preliminary data.</text>
</comment>
<evidence type="ECO:0000256" key="2">
    <source>
        <dbReference type="ARBA" id="ARBA00023015"/>
    </source>
</evidence>
<evidence type="ECO:0000256" key="4">
    <source>
        <dbReference type="ARBA" id="ARBA00023163"/>
    </source>
</evidence>
<keyword evidence="3" id="KW-0238">DNA-binding</keyword>
<sequence>MAVDVEVLRLLRAVSDEGSVSAAARRLGISQPAASQQLRRAERAIGTALVERTGRTSRPTEPGRVLARHAVAVENLLAAAEREVLAVAGLAAGTVRLVAFPSASARLVPRALAVLRRGSPGLQVALAEAEPPGSLERLRGGDADVVVTFDHVVPGHSAPTDLAGLVVVPLLDDEVRVAVPAGAPWASDARVRLAALQDEEWIAGCPRCRGHLVDLAAQAGFVPRIRYETDDYVAVLGLVGEDLGVALVPSLAQVQHDVPGVVTLSLDPVARRRVVAVTTPDLARVPSVAAVLEALRVTAVGV</sequence>
<reference evidence="7" key="1">
    <citation type="journal article" date="2019" name="Int. J. Syst. Evol. Microbiol.">
        <title>The Global Catalogue of Microorganisms (GCM) 10K type strain sequencing project: providing services to taxonomists for standard genome sequencing and annotation.</title>
        <authorList>
            <consortium name="The Broad Institute Genomics Platform"/>
            <consortium name="The Broad Institute Genome Sequencing Center for Infectious Disease"/>
            <person name="Wu L."/>
            <person name="Ma J."/>
        </authorList>
    </citation>
    <scope>NUCLEOTIDE SEQUENCE [LARGE SCALE GENOMIC DNA]</scope>
    <source>
        <strain evidence="7">NCAIM B.02333</strain>
    </source>
</reference>
<dbReference type="Pfam" id="PF00126">
    <property type="entry name" value="HTH_1"/>
    <property type="match status" value="1"/>
</dbReference>
<evidence type="ECO:0000313" key="6">
    <source>
        <dbReference type="EMBL" id="MFC3690140.1"/>
    </source>
</evidence>
<dbReference type="SUPFAM" id="SSF46785">
    <property type="entry name" value="Winged helix' DNA-binding domain"/>
    <property type="match status" value="1"/>
</dbReference>
<proteinExistence type="inferred from homology"/>
<dbReference type="Gene3D" id="3.40.190.10">
    <property type="entry name" value="Periplasmic binding protein-like II"/>
    <property type="match status" value="2"/>
</dbReference>
<dbReference type="PROSITE" id="PS50931">
    <property type="entry name" value="HTH_LYSR"/>
    <property type="match status" value="1"/>
</dbReference>
<dbReference type="Pfam" id="PF03466">
    <property type="entry name" value="LysR_substrate"/>
    <property type="match status" value="1"/>
</dbReference>